<evidence type="ECO:0000313" key="2">
    <source>
        <dbReference type="EMBL" id="NEC93344.1"/>
    </source>
</evidence>
<organism evidence="2">
    <name type="scientific">Streptomyces sp. SID12501</name>
    <dbReference type="NCBI Taxonomy" id="2706042"/>
    <lineage>
        <taxon>Bacteria</taxon>
        <taxon>Bacillati</taxon>
        <taxon>Actinomycetota</taxon>
        <taxon>Actinomycetes</taxon>
        <taxon>Kitasatosporales</taxon>
        <taxon>Streptomycetaceae</taxon>
        <taxon>Streptomyces</taxon>
    </lineage>
</organism>
<accession>A0A6B3CAA5</accession>
<feature type="compositionally biased region" description="Low complexity" evidence="1">
    <location>
        <begin position="18"/>
        <end position="28"/>
    </location>
</feature>
<gene>
    <name evidence="2" type="ORF">G3I71_48205</name>
</gene>
<dbReference type="AlphaFoldDB" id="A0A6B3CAA5"/>
<dbReference type="EMBL" id="JAAGLU010000736">
    <property type="protein sequence ID" value="NEC93344.1"/>
    <property type="molecule type" value="Genomic_DNA"/>
</dbReference>
<name>A0A6B3CAA5_9ACTN</name>
<sequence length="54" mass="5392">VLGDAPGAGDVPDEHAARAATAATASRAGRADGRFRRTVANVPSREPAGQPPQA</sequence>
<feature type="region of interest" description="Disordered" evidence="1">
    <location>
        <begin position="1"/>
        <end position="54"/>
    </location>
</feature>
<comment type="caution">
    <text evidence="2">The sequence shown here is derived from an EMBL/GenBank/DDBJ whole genome shotgun (WGS) entry which is preliminary data.</text>
</comment>
<evidence type="ECO:0000256" key="1">
    <source>
        <dbReference type="SAM" id="MobiDB-lite"/>
    </source>
</evidence>
<feature type="non-terminal residue" evidence="2">
    <location>
        <position position="1"/>
    </location>
</feature>
<proteinExistence type="predicted"/>
<protein>
    <submittedName>
        <fullName evidence="2">Uncharacterized protein</fullName>
    </submittedName>
</protein>
<reference evidence="2" key="1">
    <citation type="submission" date="2020-01" db="EMBL/GenBank/DDBJ databases">
        <title>Insect and environment-associated Actinomycetes.</title>
        <authorList>
            <person name="Currrie C."/>
            <person name="Chevrette M."/>
            <person name="Carlson C."/>
            <person name="Stubbendieck R."/>
            <person name="Wendt-Pienkowski E."/>
        </authorList>
    </citation>
    <scope>NUCLEOTIDE SEQUENCE</scope>
    <source>
        <strain evidence="2">SID12501</strain>
    </source>
</reference>